<feature type="compositionally biased region" description="Polar residues" evidence="1">
    <location>
        <begin position="270"/>
        <end position="290"/>
    </location>
</feature>
<evidence type="ECO:0000313" key="3">
    <source>
        <dbReference type="EMBL" id="KAK2707449.1"/>
    </source>
</evidence>
<name>A0AA88HBR4_ARTSF</name>
<accession>A0AA88HBR4</accession>
<evidence type="ECO:0000256" key="2">
    <source>
        <dbReference type="SAM" id="SignalP"/>
    </source>
</evidence>
<proteinExistence type="predicted"/>
<feature type="signal peptide" evidence="2">
    <location>
        <begin position="1"/>
        <end position="20"/>
    </location>
</feature>
<feature type="chain" id="PRO_5041684610" evidence="2">
    <location>
        <begin position="21"/>
        <end position="561"/>
    </location>
</feature>
<feature type="region of interest" description="Disordered" evidence="1">
    <location>
        <begin position="472"/>
        <end position="561"/>
    </location>
</feature>
<keyword evidence="4" id="KW-1185">Reference proteome</keyword>
<organism evidence="3 4">
    <name type="scientific">Artemia franciscana</name>
    <name type="common">Brine shrimp</name>
    <name type="synonym">Artemia sanfranciscana</name>
    <dbReference type="NCBI Taxonomy" id="6661"/>
    <lineage>
        <taxon>Eukaryota</taxon>
        <taxon>Metazoa</taxon>
        <taxon>Ecdysozoa</taxon>
        <taxon>Arthropoda</taxon>
        <taxon>Crustacea</taxon>
        <taxon>Branchiopoda</taxon>
        <taxon>Anostraca</taxon>
        <taxon>Artemiidae</taxon>
        <taxon>Artemia</taxon>
    </lineage>
</organism>
<sequence>MKIYLLAAVLSALSWLPIDATGLASMAKAHMSKKGLGGLAGLAGGHGGKTGVKGPSATALPVMQDPMPYYQPYSAPSTYGSAPTAYGSSAYSSQSNNIAPAMSAPPIQSASPLNLPAHTNHKGMHKASVPSPLSVLSSPTHFVNMPVYHTVAVPVQQAMAVPVAMVPVRSSEKSKGKGQGSGFGGLGIQSLMDNALSGIIHGKKGSKHQNALPSGLLPQGNQANHAPATQYYMASPPATYGNPSQGYDVTNPLYGVQMPAYSPPTIKSYKPSSSYAPQNPEYPTQSSNYAPQAPAYSPPTPELPSYAQQDPVYPIQSSNYAPKASAYAPQPPAPPSYGQQNPGYPTQSSSYTSQSSAYAPQPPVSQSYAQPDPVYPPQTSSYGQQVSGYSPQSSAYDPQIQDPAYDSSASSYGPQPPGYATSTADFFASQPASFSNQMPGFQNQMIDVPTAKSPFSSSFVDSAPSPSIDFSGAAGLTTGAASGYNPMAPSSSSSSLGFNGTPVNSPFGAGSQLSSLAPSDFTSNSQFTQSVSSGQWSNSESLAPAETAQSLSNESALQNPW</sequence>
<feature type="compositionally biased region" description="Polar residues" evidence="1">
    <location>
        <begin position="377"/>
        <end position="396"/>
    </location>
</feature>
<evidence type="ECO:0000256" key="1">
    <source>
        <dbReference type="SAM" id="MobiDB-lite"/>
    </source>
</evidence>
<feature type="region of interest" description="Disordered" evidence="1">
    <location>
        <begin position="269"/>
        <end position="424"/>
    </location>
</feature>
<evidence type="ECO:0000313" key="4">
    <source>
        <dbReference type="Proteomes" id="UP001187531"/>
    </source>
</evidence>
<comment type="caution">
    <text evidence="3">The sequence shown here is derived from an EMBL/GenBank/DDBJ whole genome shotgun (WGS) entry which is preliminary data.</text>
</comment>
<dbReference type="AlphaFoldDB" id="A0AA88HBR4"/>
<keyword evidence="2" id="KW-0732">Signal</keyword>
<protein>
    <submittedName>
        <fullName evidence="3">Uncharacterized protein</fullName>
    </submittedName>
</protein>
<feature type="region of interest" description="Disordered" evidence="1">
    <location>
        <begin position="204"/>
        <end position="223"/>
    </location>
</feature>
<feature type="compositionally biased region" description="Low complexity" evidence="1">
    <location>
        <begin position="472"/>
        <end position="483"/>
    </location>
</feature>
<dbReference type="EMBL" id="JAVRJZ010000019">
    <property type="protein sequence ID" value="KAK2707449.1"/>
    <property type="molecule type" value="Genomic_DNA"/>
</dbReference>
<feature type="compositionally biased region" description="Polar residues" evidence="1">
    <location>
        <begin position="511"/>
        <end position="561"/>
    </location>
</feature>
<dbReference type="Proteomes" id="UP001187531">
    <property type="component" value="Unassembled WGS sequence"/>
</dbReference>
<feature type="compositionally biased region" description="Low complexity" evidence="1">
    <location>
        <begin position="344"/>
        <end position="359"/>
    </location>
</feature>
<gene>
    <name evidence="3" type="ORF">QYM36_015220</name>
</gene>
<reference evidence="3" key="1">
    <citation type="submission" date="2023-07" db="EMBL/GenBank/DDBJ databases">
        <title>Chromosome-level genome assembly of Artemia franciscana.</title>
        <authorList>
            <person name="Jo E."/>
        </authorList>
    </citation>
    <scope>NUCLEOTIDE SEQUENCE</scope>
    <source>
        <tissue evidence="3">Whole body</tissue>
    </source>
</reference>